<keyword evidence="3" id="KW-1185">Reference proteome</keyword>
<accession>A0ABS2WS75</accession>
<dbReference type="Pfam" id="PF13412">
    <property type="entry name" value="HTH_24"/>
    <property type="match status" value="1"/>
</dbReference>
<evidence type="ECO:0000313" key="3">
    <source>
        <dbReference type="Proteomes" id="UP000703590"/>
    </source>
</evidence>
<dbReference type="EMBL" id="JAFHKK010000009">
    <property type="protein sequence ID" value="MBN2964223.1"/>
    <property type="molecule type" value="Genomic_DNA"/>
</dbReference>
<name>A0ABS2WS75_9BACT</name>
<organism evidence="2 3">
    <name type="scientific">Sulfurospirillum tamanense</name>
    <dbReference type="NCBI Taxonomy" id="2813362"/>
    <lineage>
        <taxon>Bacteria</taxon>
        <taxon>Pseudomonadati</taxon>
        <taxon>Campylobacterota</taxon>
        <taxon>Epsilonproteobacteria</taxon>
        <taxon>Campylobacterales</taxon>
        <taxon>Sulfurospirillaceae</taxon>
        <taxon>Sulfurospirillum</taxon>
    </lineage>
</organism>
<protein>
    <submittedName>
        <fullName evidence="2">MarR family EPS-associated transcriptional regulator</fullName>
    </submittedName>
</protein>
<evidence type="ECO:0000313" key="2">
    <source>
        <dbReference type="EMBL" id="MBN2964223.1"/>
    </source>
</evidence>
<dbReference type="RefSeq" id="WP_205458774.1">
    <property type="nucleotide sequence ID" value="NZ_JAFHKK010000009.1"/>
</dbReference>
<dbReference type="Proteomes" id="UP000703590">
    <property type="component" value="Unassembled WGS sequence"/>
</dbReference>
<dbReference type="InterPro" id="IPR036390">
    <property type="entry name" value="WH_DNA-bd_sf"/>
</dbReference>
<dbReference type="NCBIfam" id="TIGR04176">
    <property type="entry name" value="MarR_EPS"/>
    <property type="match status" value="1"/>
</dbReference>
<reference evidence="2" key="2">
    <citation type="submission" date="2021-02" db="EMBL/GenBank/DDBJ databases">
        <authorList>
            <person name="Merkel A.Y."/>
        </authorList>
    </citation>
    <scope>NUCLEOTIDE SEQUENCE</scope>
    <source>
        <strain evidence="2">T05b</strain>
    </source>
</reference>
<dbReference type="SUPFAM" id="SSF46785">
    <property type="entry name" value="Winged helix' DNA-binding domain"/>
    <property type="match status" value="1"/>
</dbReference>
<dbReference type="Gene3D" id="1.10.10.10">
    <property type="entry name" value="Winged helix-like DNA-binding domain superfamily/Winged helix DNA-binding domain"/>
    <property type="match status" value="1"/>
</dbReference>
<evidence type="ECO:0000256" key="1">
    <source>
        <dbReference type="SAM" id="Coils"/>
    </source>
</evidence>
<dbReference type="InterPro" id="IPR026433">
    <property type="entry name" value="MarR_EPS"/>
</dbReference>
<reference evidence="2" key="1">
    <citation type="submission" date="2021-02" db="EMBL/GenBank/DDBJ databases">
        <title>Sulfurospirillum tamanensis sp. nov.</title>
        <authorList>
            <person name="Frolova A."/>
            <person name="Merkel A."/>
            <person name="Slobodkin A."/>
        </authorList>
    </citation>
    <scope>NUCLEOTIDE SEQUENCE</scope>
    <source>
        <strain evidence="2">T05b</strain>
    </source>
</reference>
<sequence length="102" mass="11855">MANEEAVLKILRLTDKVVTQKSIADEIGYSVGKVNYILKALTLKGLIKVENFANSTQKKNYKYLLTKEGIEEKIKLTEKFIARKKCEYEELQRELEKMKGRQ</sequence>
<keyword evidence="1" id="KW-0175">Coiled coil</keyword>
<feature type="coiled-coil region" evidence="1">
    <location>
        <begin position="74"/>
        <end position="101"/>
    </location>
</feature>
<proteinExistence type="predicted"/>
<dbReference type="InterPro" id="IPR036388">
    <property type="entry name" value="WH-like_DNA-bd_sf"/>
</dbReference>
<gene>
    <name evidence="2" type="ORF">JWV37_05485</name>
</gene>
<comment type="caution">
    <text evidence="2">The sequence shown here is derived from an EMBL/GenBank/DDBJ whole genome shotgun (WGS) entry which is preliminary data.</text>
</comment>